<feature type="transmembrane region" description="Helical" evidence="1">
    <location>
        <begin position="62"/>
        <end position="81"/>
    </location>
</feature>
<feature type="transmembrane region" description="Helical" evidence="1">
    <location>
        <begin position="20"/>
        <end position="42"/>
    </location>
</feature>
<dbReference type="AlphaFoldDB" id="A0A1S8YP00"/>
<dbReference type="InterPro" id="IPR019703">
    <property type="entry name" value="YbjO_DH-like"/>
</dbReference>
<evidence type="ECO:0000256" key="1">
    <source>
        <dbReference type="SAM" id="Phobius"/>
    </source>
</evidence>
<keyword evidence="3" id="KW-1185">Reference proteome</keyword>
<accession>A0A1S8YP00</accession>
<dbReference type="Pfam" id="PF10767">
    <property type="entry name" value="YbjO_DH-like"/>
    <property type="match status" value="1"/>
</dbReference>
<dbReference type="Proteomes" id="UP000190667">
    <property type="component" value="Unassembled WGS sequence"/>
</dbReference>
<name>A0A1S8YP00_9GAMM</name>
<evidence type="ECO:0000313" key="3">
    <source>
        <dbReference type="Proteomes" id="UP000190667"/>
    </source>
</evidence>
<feature type="transmembrane region" description="Helical" evidence="1">
    <location>
        <begin position="93"/>
        <end position="113"/>
    </location>
</feature>
<dbReference type="STRING" id="1926881.BTJ39_07420"/>
<evidence type="ECO:0000313" key="2">
    <source>
        <dbReference type="EMBL" id="OON40889.1"/>
    </source>
</evidence>
<protein>
    <recommendedName>
        <fullName evidence="4">DUF2593 domain-containing protein</fullName>
    </recommendedName>
</protein>
<comment type="caution">
    <text evidence="2">The sequence shown here is derived from an EMBL/GenBank/DDBJ whole genome shotgun (WGS) entry which is preliminary data.</text>
</comment>
<evidence type="ECO:0008006" key="4">
    <source>
        <dbReference type="Google" id="ProtNLM"/>
    </source>
</evidence>
<proteinExistence type="predicted"/>
<gene>
    <name evidence="2" type="ORF">BTJ39_07420</name>
</gene>
<dbReference type="EMBL" id="MRUL01000003">
    <property type="protein sequence ID" value="OON40889.1"/>
    <property type="molecule type" value="Genomic_DNA"/>
</dbReference>
<sequence length="159" mass="17873">MSDIFRGPQMTVRQAGSAPVAVLIAGIAIIAIRLLDVLLLGTELGLDELINFVHRSAQAWDSTLIFIASQLLFFFELRCAFGIIKGKNWARWGYVVSQIIALSYLFVASMGWVYPEIFSISGENNSQILHRLIAQKFPDLLIILLLFLPVTSRQFFRQA</sequence>
<keyword evidence="1" id="KW-0812">Transmembrane</keyword>
<dbReference type="OrthoDB" id="6546659at2"/>
<reference evidence="2 3" key="1">
    <citation type="submission" date="2016-12" db="EMBL/GenBank/DDBJ databases">
        <title>Izhakiella australiana sp. nov. of genus Izhakiella isolated from Australian desert.</title>
        <authorList>
            <person name="Ji M."/>
        </authorList>
    </citation>
    <scope>NUCLEOTIDE SEQUENCE [LARGE SCALE GENOMIC DNA]</scope>
    <source>
        <strain evidence="2 3">D4N98</strain>
    </source>
</reference>
<feature type="transmembrane region" description="Helical" evidence="1">
    <location>
        <begin position="133"/>
        <end position="151"/>
    </location>
</feature>
<organism evidence="2 3">
    <name type="scientific">Izhakiella australiensis</name>
    <dbReference type="NCBI Taxonomy" id="1926881"/>
    <lineage>
        <taxon>Bacteria</taxon>
        <taxon>Pseudomonadati</taxon>
        <taxon>Pseudomonadota</taxon>
        <taxon>Gammaproteobacteria</taxon>
        <taxon>Enterobacterales</taxon>
        <taxon>Erwiniaceae</taxon>
        <taxon>Izhakiella</taxon>
    </lineage>
</organism>
<keyword evidence="1" id="KW-1133">Transmembrane helix</keyword>
<keyword evidence="1" id="KW-0472">Membrane</keyword>
<dbReference type="RefSeq" id="WP_078002023.1">
    <property type="nucleotide sequence ID" value="NZ_MRUL01000003.1"/>
</dbReference>